<dbReference type="InterPro" id="IPR050713">
    <property type="entry name" value="RTP_Phos/Ushers"/>
</dbReference>
<dbReference type="Proteomes" id="UP000245202">
    <property type="component" value="Unassembled WGS sequence"/>
</dbReference>
<feature type="domain" description="Fibronectin type-III" evidence="1">
    <location>
        <begin position="1153"/>
        <end position="1240"/>
    </location>
</feature>
<dbReference type="Gene3D" id="1.20.1270.90">
    <property type="entry name" value="AF1782-like"/>
    <property type="match status" value="1"/>
</dbReference>
<feature type="domain" description="SLH" evidence="2">
    <location>
        <begin position="1368"/>
        <end position="1426"/>
    </location>
</feature>
<dbReference type="InterPro" id="IPR013320">
    <property type="entry name" value="ConA-like_dom_sf"/>
</dbReference>
<name>A0A2R5ERG7_9BACL</name>
<dbReference type="InterPro" id="IPR003961">
    <property type="entry name" value="FN3_dom"/>
</dbReference>
<evidence type="ECO:0000313" key="3">
    <source>
        <dbReference type="EMBL" id="GBG05991.1"/>
    </source>
</evidence>
<dbReference type="InterPro" id="IPR010496">
    <property type="entry name" value="AL/BT2_dom"/>
</dbReference>
<dbReference type="PROSITE" id="PS50853">
    <property type="entry name" value="FN3"/>
    <property type="match status" value="2"/>
</dbReference>
<dbReference type="Gene3D" id="1.20.1270.70">
    <property type="entry name" value="Designed single chain three-helix bundle"/>
    <property type="match status" value="1"/>
</dbReference>
<comment type="caution">
    <text evidence="3">The sequence shown here is derived from an EMBL/GenBank/DDBJ whole genome shotgun (WGS) entry which is preliminary data.</text>
</comment>
<dbReference type="Pfam" id="PF15892">
    <property type="entry name" value="BNR_4"/>
    <property type="match status" value="1"/>
</dbReference>
<feature type="domain" description="Fibronectin type-III" evidence="1">
    <location>
        <begin position="980"/>
        <end position="1067"/>
    </location>
</feature>
<dbReference type="InterPro" id="IPR013783">
    <property type="entry name" value="Ig-like_fold"/>
</dbReference>
<proteinExistence type="predicted"/>
<evidence type="ECO:0000313" key="4">
    <source>
        <dbReference type="Proteomes" id="UP000245202"/>
    </source>
</evidence>
<dbReference type="SMART" id="SM00060">
    <property type="entry name" value="FN3"/>
    <property type="match status" value="2"/>
</dbReference>
<evidence type="ECO:0008006" key="5">
    <source>
        <dbReference type="Google" id="ProtNLM"/>
    </source>
</evidence>
<keyword evidence="4" id="KW-1185">Reference proteome</keyword>
<dbReference type="InterPro" id="IPR036116">
    <property type="entry name" value="FN3_sf"/>
</dbReference>
<dbReference type="GO" id="GO:0016787">
    <property type="term" value="F:hydrolase activity"/>
    <property type="evidence" value="ECO:0007669"/>
    <property type="project" value="InterPro"/>
</dbReference>
<dbReference type="GO" id="GO:0016020">
    <property type="term" value="C:membrane"/>
    <property type="evidence" value="ECO:0007669"/>
    <property type="project" value="UniProtKB-SubCell"/>
</dbReference>
<dbReference type="InterPro" id="IPR008964">
    <property type="entry name" value="Invasin/intimin_cell_adhesion"/>
</dbReference>
<dbReference type="Pfam" id="PF00041">
    <property type="entry name" value="fn3"/>
    <property type="match status" value="2"/>
</dbReference>
<protein>
    <recommendedName>
        <fullName evidence="5">S-layer protein</fullName>
    </recommendedName>
</protein>
<dbReference type="SUPFAM" id="SSF49265">
    <property type="entry name" value="Fibronectin type III"/>
    <property type="match status" value="2"/>
</dbReference>
<dbReference type="SMART" id="SM00635">
    <property type="entry name" value="BID_2"/>
    <property type="match status" value="1"/>
</dbReference>
<evidence type="ECO:0000259" key="2">
    <source>
        <dbReference type="PROSITE" id="PS51272"/>
    </source>
</evidence>
<dbReference type="Pfam" id="PF07554">
    <property type="entry name" value="FIVAR"/>
    <property type="match status" value="2"/>
</dbReference>
<dbReference type="PROSITE" id="PS51272">
    <property type="entry name" value="SLH"/>
    <property type="match status" value="3"/>
</dbReference>
<dbReference type="PANTHER" id="PTHR46957:SF3">
    <property type="entry name" value="CYTOKINE RECEPTOR"/>
    <property type="match status" value="1"/>
</dbReference>
<dbReference type="Pfam" id="PF02368">
    <property type="entry name" value="Big_2"/>
    <property type="match status" value="1"/>
</dbReference>
<dbReference type="Pfam" id="PF00395">
    <property type="entry name" value="SLH"/>
    <property type="match status" value="3"/>
</dbReference>
<evidence type="ECO:0000259" key="1">
    <source>
        <dbReference type="PROSITE" id="PS50853"/>
    </source>
</evidence>
<organism evidence="3 4">
    <name type="scientific">Paenibacillus agaridevorans</name>
    <dbReference type="NCBI Taxonomy" id="171404"/>
    <lineage>
        <taxon>Bacteria</taxon>
        <taxon>Bacillati</taxon>
        <taxon>Bacillota</taxon>
        <taxon>Bacilli</taxon>
        <taxon>Bacillales</taxon>
        <taxon>Paenibacillaceae</taxon>
        <taxon>Paenibacillus</taxon>
    </lineage>
</organism>
<accession>A0A2R5ERG7</accession>
<sequence length="1551" mass="168468">MLPAQDLKPNTVYNIKIIVKGADISVYRDGALMLKTSYATFNASGQVGFYAGGFDYLLFDDIEFKVPTTDVVGIQLDRQSLNMVVDEETVLSVTFDPSDAAERGLIWQSSNPKAATVDENGKITALAKGETTITVTSVANPGASASAVVMVSDILLFADFDSGANGWPVDPNRSIVTVDGNKKYRIVNGASALHPKLFTSYDLSFELKMPAVTPQTGTFYIYDRSATGTSGKVGYRKLGDGTAQWILYDPSWQVLAKKDVPHEDLLPGATYQVRMIVDGASIRVFVDGELKLSGNDPNHHPSGTIGFYVSGFNEMWFDNVTFTLIERNAAATELFYDDFENGNFDRWTDPLNAGKWYIATEGSNHVLRSDNAGLGSENIIFAGNTEWENYSVEAEVKLVNAVAGGTRGSGILARVSDLNRFYLLRLNQAGSVDLMRKNGTYTTLASKPFTVAIGETYALKLIVDGNKLSAYVDDELMFSVVDGDLPAGKIGLRAYGHSVAIDHVRVTMLEANKTALLDRINEATVLMKQQYTELSWQQFQTALDAANETYESRSATQPEVNDSMNALSRALAGLIKPGRTDGMLEEVPYKMDVSNQAGWWGPLKTKNGITYMAFNEPSLRPGYHYIAVAIKDENGDWKKIPAMNGTTRAEFINDLGHNQPSIALDGDGNLHMFASMHHEGWKYFRSDPVSGTLQNRSSSLPNQAGLYTYPVVTNAPNGDLWLLIRSGGTDRRIGELFQYNSADGEWSKVAAFANEQNRSVYPDDIKVDAEGNVHILFEWAPYPANAIRHVLTYAKYVSSEGKVYKADGTELAFPLTTATGDIIQPLTEGENFQSNEGVQSAKLVLDDNNRPLVAYRYKTAANPDIFEVKFARFDGGEWIRETVFSLADTKAAIDITSHGSEIRIYYATAAGADRARVSVFADGVWQHDVLAPGIPIERLSVESSAPGSDILYLTDITNTRLYYGRKDSVIVAPELPPVWSDGVLSATNVSASGVTLTWSGISEDEVLSGYRLYNGSNEIIELSGDVTSYRVTGLTADTAYTFKVEAGSNKNVWSTNGPSVNVRTAADADFTDLQDAINQAQLLTETSVGTEPGEVSQDALDALSAAIEAAQVVLGNLNATQSEINNARDDLLSAVEQFEASIIVAPELPPVWSDGVLSATNVGVSAVTLTWSGISEDEAVSGYKLYNGSNEIIELSGDVTSYRVTGLTADTAYTFKVEAGSNKNVWSTNGPSVTVRTSADVCYSCMPVDPVTPPVQEPEKSVDPVVPVESQRAKFLARKGLEIPGRLSIGGSTVEVARDPAAAETLLREPITITLSYEPARSNVALLGVYYFNETTGHWEYVGAITEGASHQFKVTVRHAGIYSVMEYDRSFDDVPQKHWAHLALKEMAAKHIVNGVSDRLFKPTGMTTRAEFATLLVRALGLQSAGAHSFADVPSDAWYASAVGAANEANLIKGVSANEFGPDKMISREEMAVMLVRAYEYANGKLPVLEQGAAPLNDSNRISSWAESEVAAAIALGLMQGKGQGYFDPKTPTQRAESIQAVWNLLQLIK</sequence>
<dbReference type="CDD" id="cd00063">
    <property type="entry name" value="FN3"/>
    <property type="match status" value="2"/>
</dbReference>
<dbReference type="SUPFAM" id="SSF49899">
    <property type="entry name" value="Concanavalin A-like lectins/glucanases"/>
    <property type="match status" value="1"/>
</dbReference>
<dbReference type="InterPro" id="IPR001119">
    <property type="entry name" value="SLH_dom"/>
</dbReference>
<dbReference type="Pfam" id="PF06439">
    <property type="entry name" value="3keto-disac_hyd"/>
    <property type="match status" value="1"/>
</dbReference>
<dbReference type="SUPFAM" id="SSF49373">
    <property type="entry name" value="Invasin/intimin cell-adhesion fragments"/>
    <property type="match status" value="1"/>
</dbReference>
<dbReference type="Gene3D" id="2.60.40.10">
    <property type="entry name" value="Immunoglobulins"/>
    <property type="match status" value="2"/>
</dbReference>
<feature type="domain" description="SLH" evidence="2">
    <location>
        <begin position="1427"/>
        <end position="1490"/>
    </location>
</feature>
<gene>
    <name evidence="3" type="ORF">PAT3040_00481</name>
</gene>
<reference evidence="3 4" key="1">
    <citation type="submission" date="2017-08" db="EMBL/GenBank/DDBJ databases">
        <title>Substantial Increase in Enzyme Production by Combined Drug-Resistance Mutations in Paenibacillus agaridevorans.</title>
        <authorList>
            <person name="Tanaka Y."/>
            <person name="Funane K."/>
            <person name="Hosaka T."/>
            <person name="Shiwa Y."/>
            <person name="Fujita N."/>
            <person name="Miyazaki T."/>
            <person name="Yoshikawa H."/>
            <person name="Murakami K."/>
            <person name="Kasahara K."/>
            <person name="Inaoka T."/>
            <person name="Hiraga Y."/>
            <person name="Ochi K."/>
        </authorList>
    </citation>
    <scope>NUCLEOTIDE SEQUENCE [LARGE SCALE GENOMIC DNA]</scope>
    <source>
        <strain evidence="3 4">T-3040</strain>
    </source>
</reference>
<dbReference type="Gene3D" id="2.60.40.1080">
    <property type="match status" value="1"/>
</dbReference>
<feature type="domain" description="SLH" evidence="2">
    <location>
        <begin position="1494"/>
        <end position="1551"/>
    </location>
</feature>
<dbReference type="Gene3D" id="2.60.120.560">
    <property type="entry name" value="Exo-inulinase, domain 1"/>
    <property type="match status" value="3"/>
</dbReference>
<dbReference type="PANTHER" id="PTHR46957">
    <property type="entry name" value="CYTOKINE RECEPTOR"/>
    <property type="match status" value="1"/>
</dbReference>
<dbReference type="EMBL" id="BDQX01000036">
    <property type="protein sequence ID" value="GBG05991.1"/>
    <property type="molecule type" value="Genomic_DNA"/>
</dbReference>
<dbReference type="InterPro" id="IPR003343">
    <property type="entry name" value="Big_2"/>
</dbReference>